<dbReference type="InterPro" id="IPR016181">
    <property type="entry name" value="Acyl_CoA_acyltransferase"/>
</dbReference>
<gene>
    <name evidence="2" type="ORF">FEM41_11115</name>
</gene>
<dbReference type="InterPro" id="IPR054597">
    <property type="entry name" value="FeeM_cat"/>
</dbReference>
<evidence type="ECO:0000313" key="2">
    <source>
        <dbReference type="EMBL" id="QCT20159.1"/>
    </source>
</evidence>
<protein>
    <recommendedName>
        <fullName evidence="1">N-acyl amino acid synthase FeeM catalytic core domain-containing protein</fullName>
    </recommendedName>
</protein>
<reference evidence="2 3" key="1">
    <citation type="submission" date="2019-05" db="EMBL/GenBank/DDBJ databases">
        <title>Complete genome sequence of Izhakiella calystegiae KSNA2, an endophyte isolated from beach morning glory (Calystegia soldanella).</title>
        <authorList>
            <person name="Jiang L."/>
            <person name="Jeong J.C."/>
            <person name="Kim C.Y."/>
            <person name="Kim D.H."/>
            <person name="Kim S.W."/>
            <person name="Lee j."/>
        </authorList>
    </citation>
    <scope>NUCLEOTIDE SEQUENCE [LARGE SCALE GENOMIC DNA]</scope>
    <source>
        <strain evidence="2 3">KSNA2</strain>
    </source>
</reference>
<name>A0A4P8YHJ7_9ENTR</name>
<proteinExistence type="predicted"/>
<sequence>MAKTNVSRKAINDGILNTRTIRICSIINKLPPEITIEPAREFVDFLKGMEVVYNEYVSNGIISNKNKSFLYNEGLLNPESKLFLARYLGEVVGTISIIKHHTLPCMKLFNDEINSPEFYGRSCVEVGTLSVKKSAISDGIVFKLYMKVLIYAIFVEKVDDVFIQVKEKAADFYVKNFLFEKVSAPKINLDYQELQTTLLRADVKKVRRKIYEQKSYGPLGWIRVLCELGLLSEYKSVNDVRFMKDRYVICDKDARVYSYLCGMESGAPVAVRG</sequence>
<dbReference type="Proteomes" id="UP000302163">
    <property type="component" value="Chromosome"/>
</dbReference>
<dbReference type="EMBL" id="CP040428">
    <property type="protein sequence ID" value="QCT20159.1"/>
    <property type="molecule type" value="Genomic_DNA"/>
</dbReference>
<evidence type="ECO:0000259" key="1">
    <source>
        <dbReference type="Pfam" id="PF21926"/>
    </source>
</evidence>
<evidence type="ECO:0000313" key="3">
    <source>
        <dbReference type="Proteomes" id="UP000302163"/>
    </source>
</evidence>
<organism evidence="2 3">
    <name type="scientific">Jejubacter calystegiae</name>
    <dbReference type="NCBI Taxonomy" id="2579935"/>
    <lineage>
        <taxon>Bacteria</taxon>
        <taxon>Pseudomonadati</taxon>
        <taxon>Pseudomonadota</taxon>
        <taxon>Gammaproteobacteria</taxon>
        <taxon>Enterobacterales</taxon>
        <taxon>Enterobacteriaceae</taxon>
        <taxon>Jejubacter</taxon>
    </lineage>
</organism>
<keyword evidence="3" id="KW-1185">Reference proteome</keyword>
<dbReference type="Gene3D" id="3.40.630.30">
    <property type="match status" value="1"/>
</dbReference>
<dbReference type="SUPFAM" id="SSF55729">
    <property type="entry name" value="Acyl-CoA N-acyltransferases (Nat)"/>
    <property type="match status" value="1"/>
</dbReference>
<dbReference type="Pfam" id="PF21926">
    <property type="entry name" value="FeeM"/>
    <property type="match status" value="1"/>
</dbReference>
<dbReference type="KEGG" id="izh:FEM41_11115"/>
<feature type="domain" description="N-acyl amino acid synthase FeeM catalytic core" evidence="1">
    <location>
        <begin position="51"/>
        <end position="202"/>
    </location>
</feature>
<accession>A0A4P8YHJ7</accession>
<dbReference type="AlphaFoldDB" id="A0A4P8YHJ7"/>
<dbReference type="OrthoDB" id="6538212at2"/>
<dbReference type="RefSeq" id="WP_138096035.1">
    <property type="nucleotide sequence ID" value="NZ_CP040428.1"/>
</dbReference>